<dbReference type="AlphaFoldDB" id="A0A0D6RA25"/>
<dbReference type="Pfam" id="PF08238">
    <property type="entry name" value="Sel1"/>
    <property type="match status" value="2"/>
</dbReference>
<dbReference type="InterPro" id="IPR011990">
    <property type="entry name" value="TPR-like_helical_dom_sf"/>
</dbReference>
<dbReference type="SMART" id="SM00671">
    <property type="entry name" value="SEL1"/>
    <property type="match status" value="2"/>
</dbReference>
<dbReference type="PANTHER" id="PTHR45500:SF1">
    <property type="entry name" value="OS02G0202600 PROTEIN"/>
    <property type="match status" value="1"/>
</dbReference>
<dbReference type="PANTHER" id="PTHR45500">
    <property type="entry name" value="OS02G0202600 PROTEIN"/>
    <property type="match status" value="1"/>
</dbReference>
<evidence type="ECO:0000313" key="1">
    <source>
        <dbReference type="EMBL" id="JAG98810.1"/>
    </source>
</evidence>
<dbReference type="Gene3D" id="1.25.40.10">
    <property type="entry name" value="Tetratricopeptide repeat domain"/>
    <property type="match status" value="1"/>
</dbReference>
<dbReference type="InterPro" id="IPR006597">
    <property type="entry name" value="Sel1-like"/>
</dbReference>
<organism evidence="1">
    <name type="scientific">Araucaria cunninghamii</name>
    <name type="common">Hoop pine</name>
    <name type="synonym">Moreton Bay pine</name>
    <dbReference type="NCBI Taxonomy" id="56994"/>
    <lineage>
        <taxon>Eukaryota</taxon>
        <taxon>Viridiplantae</taxon>
        <taxon>Streptophyta</taxon>
        <taxon>Embryophyta</taxon>
        <taxon>Tracheophyta</taxon>
        <taxon>Spermatophyta</taxon>
        <taxon>Pinopsida</taxon>
        <taxon>Pinidae</taxon>
        <taxon>Conifers II</taxon>
        <taxon>Araucariales</taxon>
        <taxon>Araucariaceae</taxon>
        <taxon>Araucaria</taxon>
    </lineage>
</organism>
<protein>
    <submittedName>
        <fullName evidence="1">Uncharacterized protein</fullName>
    </submittedName>
</protein>
<reference evidence="1" key="1">
    <citation type="submission" date="2015-03" db="EMBL/GenBank/DDBJ databases">
        <title>A transcriptome of Araucaria cunninghamii, an australian fine timber species.</title>
        <authorList>
            <person name="Jing Yi C.J.Y."/>
            <person name="Yin San L.Y.S."/>
            <person name="Abdul Karim S.S."/>
            <person name="Wan Azmi N.N."/>
            <person name="Hercus R.R."/>
            <person name="Croft L.L."/>
        </authorList>
    </citation>
    <scope>NUCLEOTIDE SEQUENCE</scope>
    <source>
        <strain evidence="1">MI0301</strain>
        <tissue evidence="1">Leaf</tissue>
    </source>
</reference>
<name>A0A0D6RA25_ARACU</name>
<dbReference type="SUPFAM" id="SSF81901">
    <property type="entry name" value="HCP-like"/>
    <property type="match status" value="1"/>
</dbReference>
<accession>A0A0D6RA25</accession>
<proteinExistence type="predicted"/>
<sequence>MWRSVLRPLRIASSNSFVQMHRGLHSRNKKAKEYIGKGWSALHEVDRVVPYTDPDDELLTPLLKTAKQNFELALEVDNMNTQARLWLARLHLKYCVPGACKAVGAALLVEAANMGNADAQYELALQLRTGEGPINTDKQAVYYLDKAVKQLQPEALFLLGAMYFGGDSVIKDLEKAARCFHKAAQKGHVGAAIAYGSLILQGVKIPDRTVTLVEDSRSRGETVEKKHGELSKITRIEASHYARRQFEIAANAGNDLAFIWLNRLHEKEETAATG</sequence>
<dbReference type="EMBL" id="GCKF01018210">
    <property type="protein sequence ID" value="JAG98810.1"/>
    <property type="molecule type" value="Transcribed_RNA"/>
</dbReference>